<organism evidence="2 3">
    <name type="scientific">Polarella glacialis</name>
    <name type="common">Dinoflagellate</name>
    <dbReference type="NCBI Taxonomy" id="89957"/>
    <lineage>
        <taxon>Eukaryota</taxon>
        <taxon>Sar</taxon>
        <taxon>Alveolata</taxon>
        <taxon>Dinophyceae</taxon>
        <taxon>Suessiales</taxon>
        <taxon>Suessiaceae</taxon>
        <taxon>Polarella</taxon>
    </lineage>
</organism>
<accession>A0A813IDW4</accession>
<gene>
    <name evidence="2" type="ORF">PGLA2088_LOCUS7316</name>
</gene>
<keyword evidence="1" id="KW-0472">Membrane</keyword>
<comment type="caution">
    <text evidence="2">The sequence shown here is derived from an EMBL/GenBank/DDBJ whole genome shotgun (WGS) entry which is preliminary data.</text>
</comment>
<evidence type="ECO:0000256" key="1">
    <source>
        <dbReference type="SAM" id="Phobius"/>
    </source>
</evidence>
<dbReference type="EMBL" id="CAJNNW010007531">
    <property type="protein sequence ID" value="CAE8649326.1"/>
    <property type="molecule type" value="Genomic_DNA"/>
</dbReference>
<keyword evidence="1" id="KW-0812">Transmembrane</keyword>
<name>A0A813IDW4_POLGL</name>
<protein>
    <submittedName>
        <fullName evidence="2">Uncharacterized protein</fullName>
    </submittedName>
</protein>
<dbReference type="Proteomes" id="UP000626109">
    <property type="component" value="Unassembled WGS sequence"/>
</dbReference>
<proteinExistence type="predicted"/>
<sequence length="92" mass="10093">STDAVVNLSRADPEDELGASGDFVLHATLGRVVSWLVRLVGALIVSVRFQARCSSTSRQEVCLEEKRSEGVLAEALRQPHGVQSFRFRGRLV</sequence>
<evidence type="ECO:0000313" key="2">
    <source>
        <dbReference type="EMBL" id="CAE8649326.1"/>
    </source>
</evidence>
<feature type="transmembrane region" description="Helical" evidence="1">
    <location>
        <begin position="32"/>
        <end position="49"/>
    </location>
</feature>
<keyword evidence="1" id="KW-1133">Transmembrane helix</keyword>
<reference evidence="2" key="1">
    <citation type="submission" date="2021-02" db="EMBL/GenBank/DDBJ databases">
        <authorList>
            <person name="Dougan E. K."/>
            <person name="Rhodes N."/>
            <person name="Thang M."/>
            <person name="Chan C."/>
        </authorList>
    </citation>
    <scope>NUCLEOTIDE SEQUENCE</scope>
</reference>
<evidence type="ECO:0000313" key="3">
    <source>
        <dbReference type="Proteomes" id="UP000626109"/>
    </source>
</evidence>
<dbReference type="AlphaFoldDB" id="A0A813IDW4"/>
<feature type="non-terminal residue" evidence="2">
    <location>
        <position position="92"/>
    </location>
</feature>